<evidence type="ECO:0000256" key="1">
    <source>
        <dbReference type="ARBA" id="ARBA00022614"/>
    </source>
</evidence>
<dbReference type="SMART" id="SM00013">
    <property type="entry name" value="LRRNT"/>
    <property type="match status" value="1"/>
</dbReference>
<evidence type="ECO:0000313" key="6">
    <source>
        <dbReference type="EMBL" id="KAJ8285056.1"/>
    </source>
</evidence>
<dbReference type="Gene3D" id="3.80.10.10">
    <property type="entry name" value="Ribonuclease Inhibitor"/>
    <property type="match status" value="1"/>
</dbReference>
<evidence type="ECO:0000313" key="7">
    <source>
        <dbReference type="Proteomes" id="UP001152803"/>
    </source>
</evidence>
<feature type="chain" id="PRO_5040265840" description="LRRNT domain-containing protein" evidence="4">
    <location>
        <begin position="35"/>
        <end position="171"/>
    </location>
</feature>
<organism evidence="6 7">
    <name type="scientific">Conger conger</name>
    <name type="common">Conger eel</name>
    <name type="synonym">Muraena conger</name>
    <dbReference type="NCBI Taxonomy" id="82655"/>
    <lineage>
        <taxon>Eukaryota</taxon>
        <taxon>Metazoa</taxon>
        <taxon>Chordata</taxon>
        <taxon>Craniata</taxon>
        <taxon>Vertebrata</taxon>
        <taxon>Euteleostomi</taxon>
        <taxon>Actinopterygii</taxon>
        <taxon>Neopterygii</taxon>
        <taxon>Teleostei</taxon>
        <taxon>Anguilliformes</taxon>
        <taxon>Congridae</taxon>
        <taxon>Conger</taxon>
    </lineage>
</organism>
<evidence type="ECO:0000256" key="3">
    <source>
        <dbReference type="SAM" id="MobiDB-lite"/>
    </source>
</evidence>
<dbReference type="InterPro" id="IPR000372">
    <property type="entry name" value="LRRNT"/>
</dbReference>
<gene>
    <name evidence="6" type="ORF">COCON_G00039060</name>
</gene>
<dbReference type="AlphaFoldDB" id="A0A9Q1E065"/>
<dbReference type="Proteomes" id="UP001152803">
    <property type="component" value="Unassembled WGS sequence"/>
</dbReference>
<evidence type="ECO:0000259" key="5">
    <source>
        <dbReference type="SMART" id="SM00013"/>
    </source>
</evidence>
<name>A0A9Q1E065_CONCO</name>
<comment type="caution">
    <text evidence="6">The sequence shown here is derived from an EMBL/GenBank/DDBJ whole genome shotgun (WGS) entry which is preliminary data.</text>
</comment>
<dbReference type="EMBL" id="JAFJMO010000002">
    <property type="protein sequence ID" value="KAJ8285056.1"/>
    <property type="molecule type" value="Genomic_DNA"/>
</dbReference>
<dbReference type="SUPFAM" id="SSF52058">
    <property type="entry name" value="L domain-like"/>
    <property type="match status" value="1"/>
</dbReference>
<proteinExistence type="predicted"/>
<protein>
    <recommendedName>
        <fullName evidence="5">LRRNT domain-containing protein</fullName>
    </recommendedName>
</protein>
<keyword evidence="1" id="KW-0433">Leucine-rich repeat</keyword>
<dbReference type="Pfam" id="PF01462">
    <property type="entry name" value="LRRNT"/>
    <property type="match status" value="1"/>
</dbReference>
<feature type="compositionally biased region" description="Polar residues" evidence="3">
    <location>
        <begin position="133"/>
        <end position="146"/>
    </location>
</feature>
<feature type="region of interest" description="Disordered" evidence="3">
    <location>
        <begin position="124"/>
        <end position="171"/>
    </location>
</feature>
<keyword evidence="2 4" id="KW-0732">Signal</keyword>
<dbReference type="InterPro" id="IPR032675">
    <property type="entry name" value="LRR_dom_sf"/>
</dbReference>
<feature type="compositionally biased region" description="Low complexity" evidence="3">
    <location>
        <begin position="156"/>
        <end position="171"/>
    </location>
</feature>
<evidence type="ECO:0000256" key="4">
    <source>
        <dbReference type="SAM" id="SignalP"/>
    </source>
</evidence>
<feature type="signal peptide" evidence="4">
    <location>
        <begin position="1"/>
        <end position="34"/>
    </location>
</feature>
<feature type="domain" description="LRRNT" evidence="5">
    <location>
        <begin position="36"/>
        <end position="68"/>
    </location>
</feature>
<dbReference type="OrthoDB" id="676979at2759"/>
<sequence length="171" mass="18069">MRNGFGMSGKHGSCLLFLSRMGVILGLLVPLARGLSCPSSCRCDGTFIYCNDRGLTSIPLGIPEDATILYLQNNRINSAGIPGSCAALCRWRRSTCTATTCRSSPPTCRAASRSSTCRRTTCGLSPTPRWGRSPSSRSCTWTTTPCRPSASRKAPSATATTSGCSSCRGTT</sequence>
<accession>A0A9Q1E065</accession>
<evidence type="ECO:0000256" key="2">
    <source>
        <dbReference type="ARBA" id="ARBA00022729"/>
    </source>
</evidence>
<keyword evidence="7" id="KW-1185">Reference proteome</keyword>
<reference evidence="6" key="1">
    <citation type="journal article" date="2023" name="Science">
        <title>Genome structures resolve the early diversification of teleost fishes.</title>
        <authorList>
            <person name="Parey E."/>
            <person name="Louis A."/>
            <person name="Montfort J."/>
            <person name="Bouchez O."/>
            <person name="Roques C."/>
            <person name="Iampietro C."/>
            <person name="Lluch J."/>
            <person name="Castinel A."/>
            <person name="Donnadieu C."/>
            <person name="Desvignes T."/>
            <person name="Floi Bucao C."/>
            <person name="Jouanno E."/>
            <person name="Wen M."/>
            <person name="Mejri S."/>
            <person name="Dirks R."/>
            <person name="Jansen H."/>
            <person name="Henkel C."/>
            <person name="Chen W.J."/>
            <person name="Zahm M."/>
            <person name="Cabau C."/>
            <person name="Klopp C."/>
            <person name="Thompson A.W."/>
            <person name="Robinson-Rechavi M."/>
            <person name="Braasch I."/>
            <person name="Lecointre G."/>
            <person name="Bobe J."/>
            <person name="Postlethwait J.H."/>
            <person name="Berthelot C."/>
            <person name="Roest Crollius H."/>
            <person name="Guiguen Y."/>
        </authorList>
    </citation>
    <scope>NUCLEOTIDE SEQUENCE</scope>
    <source>
        <strain evidence="6">Concon-B</strain>
    </source>
</reference>